<dbReference type="Pfam" id="PF00072">
    <property type="entry name" value="Response_reg"/>
    <property type="match status" value="1"/>
</dbReference>
<evidence type="ECO:0000256" key="7">
    <source>
        <dbReference type="PROSITE-ProRule" id="PRU00339"/>
    </source>
</evidence>
<keyword evidence="4" id="KW-0238">DNA-binding</keyword>
<dbReference type="AlphaFoldDB" id="A0A9X3WJR1"/>
<dbReference type="Gene3D" id="3.40.50.2300">
    <property type="match status" value="1"/>
</dbReference>
<keyword evidence="10" id="KW-1185">Reference proteome</keyword>
<evidence type="ECO:0000256" key="4">
    <source>
        <dbReference type="ARBA" id="ARBA00023125"/>
    </source>
</evidence>
<dbReference type="RefSeq" id="WP_259870671.1">
    <property type="nucleotide sequence ID" value="NZ_JAMQJZ010000003.1"/>
</dbReference>
<gene>
    <name evidence="9" type="ORF">NC661_05800</name>
</gene>
<protein>
    <submittedName>
        <fullName evidence="9">Response regulator</fullName>
    </submittedName>
</protein>
<dbReference type="PROSITE" id="PS50005">
    <property type="entry name" value="TPR"/>
    <property type="match status" value="1"/>
</dbReference>
<dbReference type="SMART" id="SM00448">
    <property type="entry name" value="REC"/>
    <property type="match status" value="1"/>
</dbReference>
<reference evidence="9" key="1">
    <citation type="submission" date="2022-06" db="EMBL/GenBank/DDBJ databases">
        <title>Aquibacillus sp. a new bacterium isolated from soil saline samples.</title>
        <authorList>
            <person name="Galisteo C."/>
            <person name="De La Haba R."/>
            <person name="Sanchez-Porro C."/>
            <person name="Ventosa A."/>
        </authorList>
    </citation>
    <scope>NUCLEOTIDE SEQUENCE</scope>
    <source>
        <strain evidence="9">JCM 12387</strain>
    </source>
</reference>
<evidence type="ECO:0000256" key="1">
    <source>
        <dbReference type="ARBA" id="ARBA00004496"/>
    </source>
</evidence>
<feature type="repeat" description="TPR" evidence="7">
    <location>
        <begin position="289"/>
        <end position="322"/>
    </location>
</feature>
<dbReference type="SUPFAM" id="SSF52172">
    <property type="entry name" value="CheY-like"/>
    <property type="match status" value="1"/>
</dbReference>
<keyword evidence="5" id="KW-0804">Transcription</keyword>
<evidence type="ECO:0000256" key="3">
    <source>
        <dbReference type="ARBA" id="ARBA00023015"/>
    </source>
</evidence>
<evidence type="ECO:0000256" key="2">
    <source>
        <dbReference type="ARBA" id="ARBA00023012"/>
    </source>
</evidence>
<dbReference type="InterPro" id="IPR011006">
    <property type="entry name" value="CheY-like_superfamily"/>
</dbReference>
<comment type="caution">
    <text evidence="9">The sequence shown here is derived from an EMBL/GenBank/DDBJ whole genome shotgun (WGS) entry which is preliminary data.</text>
</comment>
<feature type="domain" description="Response regulatory" evidence="8">
    <location>
        <begin position="2"/>
        <end position="118"/>
    </location>
</feature>
<proteinExistence type="predicted"/>
<dbReference type="GO" id="GO:0005737">
    <property type="term" value="C:cytoplasm"/>
    <property type="evidence" value="ECO:0007669"/>
    <property type="project" value="UniProtKB-SubCell"/>
</dbReference>
<evidence type="ECO:0000256" key="5">
    <source>
        <dbReference type="ARBA" id="ARBA00023163"/>
    </source>
</evidence>
<keyword evidence="3" id="KW-0805">Transcription regulation</keyword>
<dbReference type="GO" id="GO:0000160">
    <property type="term" value="P:phosphorelay signal transduction system"/>
    <property type="evidence" value="ECO:0007669"/>
    <property type="project" value="UniProtKB-KW"/>
</dbReference>
<dbReference type="Proteomes" id="UP001145072">
    <property type="component" value="Unassembled WGS sequence"/>
</dbReference>
<evidence type="ECO:0000259" key="8">
    <source>
        <dbReference type="PROSITE" id="PS50110"/>
    </source>
</evidence>
<dbReference type="InterPro" id="IPR001789">
    <property type="entry name" value="Sig_transdc_resp-reg_receiver"/>
</dbReference>
<evidence type="ECO:0000313" key="9">
    <source>
        <dbReference type="EMBL" id="MDC3419880.1"/>
    </source>
</evidence>
<name>A0A9X3WJR1_9BACI</name>
<organism evidence="9 10">
    <name type="scientific">Aquibacillus koreensis</name>
    <dbReference type="NCBI Taxonomy" id="279446"/>
    <lineage>
        <taxon>Bacteria</taxon>
        <taxon>Bacillati</taxon>
        <taxon>Bacillota</taxon>
        <taxon>Bacilli</taxon>
        <taxon>Bacillales</taxon>
        <taxon>Bacillaceae</taxon>
        <taxon>Aquibacillus</taxon>
    </lineage>
</organism>
<dbReference type="PANTHER" id="PTHR35807">
    <property type="entry name" value="TRANSCRIPTIONAL REGULATOR REDD-RELATED"/>
    <property type="match status" value="1"/>
</dbReference>
<dbReference type="GO" id="GO:0006355">
    <property type="term" value="P:regulation of DNA-templated transcription"/>
    <property type="evidence" value="ECO:0007669"/>
    <property type="project" value="InterPro"/>
</dbReference>
<dbReference type="InterPro" id="IPR051677">
    <property type="entry name" value="AfsR-DnrI-RedD_regulator"/>
</dbReference>
<dbReference type="GO" id="GO:0003677">
    <property type="term" value="F:DNA binding"/>
    <property type="evidence" value="ECO:0007669"/>
    <property type="project" value="UniProtKB-KW"/>
</dbReference>
<dbReference type="PROSITE" id="PS50110">
    <property type="entry name" value="RESPONSE_REGULATORY"/>
    <property type="match status" value="1"/>
</dbReference>
<dbReference type="SUPFAM" id="SSF46894">
    <property type="entry name" value="C-terminal effector domain of the bipartite response regulators"/>
    <property type="match status" value="1"/>
</dbReference>
<sequence>MKLLMIDDERMAIEHLKTILEKSQQVELDDVVTFVSPSDALQWAQTEQADVAFVDIEMPEMNGLVLAEKLKSLQPQIEIIFVTAFQEYAVEAFEQYALDYLLKPVRRERMQTTINRIHTRLKEKKSLAKSLEMVTIHLLGNLTIQKGDQAIDLKWRSGRVKELFALLLHFRQQPISKFDIIDYIWPDFSDKKASTHLHMTIYRLRQLIQTHEIDVVIKFQDESYQLILGTEIVVDVDQWHHHLQQHPTVTSVNIRACIDALHVKQGRYMQNLDYNWANNEQAYLEKSYTNRLMDIARFLSETKQYDEAIKYYEQAFQLNSYDQQIMIELFQLYAIKHRNSDIERFYKEVQHIYQEELVTPMSKMIERWYRNWQKKLE</sequence>
<dbReference type="PANTHER" id="PTHR35807:SF2">
    <property type="entry name" value="TRANSCRIPTIONAL ACTIVATOR DOMAIN"/>
    <property type="match status" value="1"/>
</dbReference>
<dbReference type="Gene3D" id="1.10.10.10">
    <property type="entry name" value="Winged helix-like DNA-binding domain superfamily/Winged helix DNA-binding domain"/>
    <property type="match status" value="1"/>
</dbReference>
<dbReference type="EMBL" id="JAMQJZ010000003">
    <property type="protein sequence ID" value="MDC3419880.1"/>
    <property type="molecule type" value="Genomic_DNA"/>
</dbReference>
<dbReference type="SUPFAM" id="SSF48452">
    <property type="entry name" value="TPR-like"/>
    <property type="match status" value="1"/>
</dbReference>
<accession>A0A9X3WJR1</accession>
<dbReference type="InterPro" id="IPR036388">
    <property type="entry name" value="WH-like_DNA-bd_sf"/>
</dbReference>
<comment type="subcellular location">
    <subcellularLocation>
        <location evidence="1">Cytoplasm</location>
    </subcellularLocation>
</comment>
<dbReference type="InterPro" id="IPR016032">
    <property type="entry name" value="Sig_transdc_resp-reg_C-effctor"/>
</dbReference>
<dbReference type="InterPro" id="IPR019734">
    <property type="entry name" value="TPR_rpt"/>
</dbReference>
<dbReference type="InterPro" id="IPR011990">
    <property type="entry name" value="TPR-like_helical_dom_sf"/>
</dbReference>
<keyword evidence="2" id="KW-0902">Two-component regulatory system</keyword>
<evidence type="ECO:0000256" key="6">
    <source>
        <dbReference type="PROSITE-ProRule" id="PRU00169"/>
    </source>
</evidence>
<feature type="modified residue" description="4-aspartylphosphate" evidence="6">
    <location>
        <position position="55"/>
    </location>
</feature>
<keyword evidence="7" id="KW-0802">TPR repeat</keyword>
<keyword evidence="6" id="KW-0597">Phosphoprotein</keyword>
<dbReference type="Gene3D" id="1.25.40.10">
    <property type="entry name" value="Tetratricopeptide repeat domain"/>
    <property type="match status" value="1"/>
</dbReference>
<evidence type="ECO:0000313" key="10">
    <source>
        <dbReference type="Proteomes" id="UP001145072"/>
    </source>
</evidence>